<reference evidence="1" key="1">
    <citation type="submission" date="2019-08" db="EMBL/GenBank/DDBJ databases">
        <authorList>
            <person name="Kucharzyk K."/>
            <person name="Murdoch R.W."/>
            <person name="Higgins S."/>
            <person name="Loffler F."/>
        </authorList>
    </citation>
    <scope>NUCLEOTIDE SEQUENCE</scope>
</reference>
<accession>A0A645BLZ2</accession>
<evidence type="ECO:0000313" key="1">
    <source>
        <dbReference type="EMBL" id="MPM66158.1"/>
    </source>
</evidence>
<dbReference type="AlphaFoldDB" id="A0A645BLZ2"/>
<comment type="caution">
    <text evidence="1">The sequence shown here is derived from an EMBL/GenBank/DDBJ whole genome shotgun (WGS) entry which is preliminary data.</text>
</comment>
<sequence length="118" mass="13392">MALELAVKIKHEGSERSVVAAGAYRIGQQGFPGLLIQVAVKIFQRATECFLAERLRLVLVEHTKVGRQARLVAVRAEKMRVLTQELGAERVDRFYVRLVDEHRLATQMRILRRGGEVL</sequence>
<proteinExistence type="predicted"/>
<gene>
    <name evidence="1" type="ORF">SDC9_113065</name>
</gene>
<name>A0A645BLZ2_9ZZZZ</name>
<protein>
    <submittedName>
        <fullName evidence="1">Uncharacterized protein</fullName>
    </submittedName>
</protein>
<dbReference type="EMBL" id="VSSQ01020921">
    <property type="protein sequence ID" value="MPM66158.1"/>
    <property type="molecule type" value="Genomic_DNA"/>
</dbReference>
<organism evidence="1">
    <name type="scientific">bioreactor metagenome</name>
    <dbReference type="NCBI Taxonomy" id="1076179"/>
    <lineage>
        <taxon>unclassified sequences</taxon>
        <taxon>metagenomes</taxon>
        <taxon>ecological metagenomes</taxon>
    </lineage>
</organism>